<reference evidence="1 2" key="1">
    <citation type="submission" date="2018-11" db="EMBL/GenBank/DDBJ databases">
        <title>Sequencing the genomes of 1000 actinobacteria strains.</title>
        <authorList>
            <person name="Klenk H.-P."/>
        </authorList>
    </citation>
    <scope>NUCLEOTIDE SEQUENCE [LARGE SCALE GENOMIC DNA]</scope>
    <source>
        <strain evidence="1 2">DSM 43634</strain>
    </source>
</reference>
<evidence type="ECO:0008006" key="3">
    <source>
        <dbReference type="Google" id="ProtNLM"/>
    </source>
</evidence>
<sequence length="500" mass="55145">MIKQTAVDQSSSVAALVRGLARNPSAPPDVLLRLLQVAPVPACRGWQDRRDLPGPVQDAMAHHRSFAVRGTLAQHPQVNPEIRSRLLADPDWRVTVRAFGSPGQRPLSDDLLNSLLTRIEEGAPEAAFTGAELFSELWMAMRYDQRLYRLAAAHPDPRVRRHAAAAPQMLEESSREALMTDPVPEIRATVTAALAEDLRVMRPADLPDHHCHGFWAVLQRPLSRALVDQVVAGGDEAALYLVAPNPSTPPDVVQALLRHPATEVRRRLAGRTDLSREQLRELAADPAVEVRTAVSVHPGLTEQQRAGIDIDVSTVPGNGHYHSRERRPSLADALRWARSVNPLLRRRAARHPELPAEWVTVLADDLDLGVRVLLARHHPDAPPALLLRCYLEYHGHGRDQFTELPQFPTAGLAAFADHTDPVVRRLVARDPHAAPELVERLCTDPDITVRQTMAACPRLPETRIIALLDDPDLAEHAAANPALPLDRVHHILQDASTSPT</sequence>
<gene>
    <name evidence="1" type="ORF">EDD30_0651</name>
</gene>
<evidence type="ECO:0000313" key="2">
    <source>
        <dbReference type="Proteomes" id="UP000271683"/>
    </source>
</evidence>
<protein>
    <recommendedName>
        <fullName evidence="3">Leucine rich repeat (LRR) protein</fullName>
    </recommendedName>
</protein>
<accession>A0A3N1GCE7</accession>
<dbReference type="Gene3D" id="1.25.10.10">
    <property type="entry name" value="Leucine-rich Repeat Variant"/>
    <property type="match status" value="2"/>
</dbReference>
<dbReference type="SUPFAM" id="SSF48371">
    <property type="entry name" value="ARM repeat"/>
    <property type="match status" value="1"/>
</dbReference>
<dbReference type="RefSeq" id="WP_244945093.1">
    <property type="nucleotide sequence ID" value="NZ_RJKL01000001.1"/>
</dbReference>
<dbReference type="InterPro" id="IPR016024">
    <property type="entry name" value="ARM-type_fold"/>
</dbReference>
<dbReference type="InterPro" id="IPR011989">
    <property type="entry name" value="ARM-like"/>
</dbReference>
<dbReference type="Proteomes" id="UP000271683">
    <property type="component" value="Unassembled WGS sequence"/>
</dbReference>
<organism evidence="1 2">
    <name type="scientific">Couchioplanes caeruleus</name>
    <dbReference type="NCBI Taxonomy" id="56438"/>
    <lineage>
        <taxon>Bacteria</taxon>
        <taxon>Bacillati</taxon>
        <taxon>Actinomycetota</taxon>
        <taxon>Actinomycetes</taxon>
        <taxon>Micromonosporales</taxon>
        <taxon>Micromonosporaceae</taxon>
        <taxon>Couchioplanes</taxon>
    </lineage>
</organism>
<dbReference type="AlphaFoldDB" id="A0A3N1GCE7"/>
<proteinExistence type="predicted"/>
<comment type="caution">
    <text evidence="1">The sequence shown here is derived from an EMBL/GenBank/DDBJ whole genome shotgun (WGS) entry which is preliminary data.</text>
</comment>
<dbReference type="EMBL" id="RJKL01000001">
    <property type="protein sequence ID" value="ROP27952.1"/>
    <property type="molecule type" value="Genomic_DNA"/>
</dbReference>
<name>A0A3N1GCE7_9ACTN</name>
<evidence type="ECO:0000313" key="1">
    <source>
        <dbReference type="EMBL" id="ROP27952.1"/>
    </source>
</evidence>